<accession>A0A835E7R1</accession>
<gene>
    <name evidence="2" type="ORF">HU200_053566</name>
</gene>
<name>A0A835E7R1_9POAL</name>
<evidence type="ECO:0000313" key="3">
    <source>
        <dbReference type="Proteomes" id="UP000636709"/>
    </source>
</evidence>
<dbReference type="InterPro" id="IPR004861">
    <property type="entry name" value="Siw14-like"/>
</dbReference>
<feature type="region of interest" description="Disordered" evidence="1">
    <location>
        <begin position="1"/>
        <end position="142"/>
    </location>
</feature>
<protein>
    <submittedName>
        <fullName evidence="2">Uncharacterized protein</fullName>
    </submittedName>
</protein>
<dbReference type="Pfam" id="PF03162">
    <property type="entry name" value="Y_phosphatase2"/>
    <property type="match status" value="1"/>
</dbReference>
<evidence type="ECO:0000256" key="1">
    <source>
        <dbReference type="SAM" id="MobiDB-lite"/>
    </source>
</evidence>
<evidence type="ECO:0000313" key="2">
    <source>
        <dbReference type="EMBL" id="KAF8666456.1"/>
    </source>
</evidence>
<dbReference type="Proteomes" id="UP000636709">
    <property type="component" value="Unassembled WGS sequence"/>
</dbReference>
<organism evidence="2 3">
    <name type="scientific">Digitaria exilis</name>
    <dbReference type="NCBI Taxonomy" id="1010633"/>
    <lineage>
        <taxon>Eukaryota</taxon>
        <taxon>Viridiplantae</taxon>
        <taxon>Streptophyta</taxon>
        <taxon>Embryophyta</taxon>
        <taxon>Tracheophyta</taxon>
        <taxon>Spermatophyta</taxon>
        <taxon>Magnoliopsida</taxon>
        <taxon>Liliopsida</taxon>
        <taxon>Poales</taxon>
        <taxon>Poaceae</taxon>
        <taxon>PACMAD clade</taxon>
        <taxon>Panicoideae</taxon>
        <taxon>Panicodae</taxon>
        <taxon>Paniceae</taxon>
        <taxon>Anthephorinae</taxon>
        <taxon>Digitaria</taxon>
    </lineage>
</organism>
<feature type="compositionally biased region" description="Basic residues" evidence="1">
    <location>
        <begin position="46"/>
        <end position="56"/>
    </location>
</feature>
<dbReference type="InterPro" id="IPR029021">
    <property type="entry name" value="Prot-tyrosine_phosphatase-like"/>
</dbReference>
<proteinExistence type="predicted"/>
<feature type="compositionally biased region" description="Basic residues" evidence="1">
    <location>
        <begin position="18"/>
        <end position="30"/>
    </location>
</feature>
<reference evidence="2" key="1">
    <citation type="submission" date="2020-07" db="EMBL/GenBank/DDBJ databases">
        <title>Genome sequence and genetic diversity analysis of an under-domesticated orphan crop, white fonio (Digitaria exilis).</title>
        <authorList>
            <person name="Bennetzen J.L."/>
            <person name="Chen S."/>
            <person name="Ma X."/>
            <person name="Wang X."/>
            <person name="Yssel A.E.J."/>
            <person name="Chaluvadi S.R."/>
            <person name="Johnson M."/>
            <person name="Gangashetty P."/>
            <person name="Hamidou F."/>
            <person name="Sanogo M.D."/>
            <person name="Zwaenepoel A."/>
            <person name="Wallace J."/>
            <person name="Van De Peer Y."/>
            <person name="Van Deynze A."/>
        </authorList>
    </citation>
    <scope>NUCLEOTIDE SEQUENCE</scope>
    <source>
        <tissue evidence="2">Leaves</tissue>
    </source>
</reference>
<keyword evidence="3" id="KW-1185">Reference proteome</keyword>
<comment type="caution">
    <text evidence="2">The sequence shown here is derived from an EMBL/GenBank/DDBJ whole genome shotgun (WGS) entry which is preliminary data.</text>
</comment>
<sequence>MKARSPHQPDDPSYPTLGRRRHRGPRRNKRNLVSDRPPPGSPTKATHTRAPHRIPFHHGPLPPLPPRPSPRRPSRPGGWGSPSRPSRPPSLLPQPPAPPPPPPPNPPSGLGVLSGGGGGMILEPVDDEEPKQEGPAPAGQLLLAPPANFGMVDAGVYRSGFPDAASFAFLRGLRLRSVV</sequence>
<dbReference type="OrthoDB" id="6375174at2759"/>
<dbReference type="AlphaFoldDB" id="A0A835E7R1"/>
<dbReference type="EMBL" id="JACEFO010002306">
    <property type="protein sequence ID" value="KAF8666456.1"/>
    <property type="molecule type" value="Genomic_DNA"/>
</dbReference>
<feature type="compositionally biased region" description="Pro residues" evidence="1">
    <location>
        <begin position="85"/>
        <end position="107"/>
    </location>
</feature>
<dbReference type="Gene3D" id="3.90.190.10">
    <property type="entry name" value="Protein tyrosine phosphatase superfamily"/>
    <property type="match status" value="1"/>
</dbReference>